<dbReference type="GO" id="GO:0009425">
    <property type="term" value="C:bacterial-type flagellum basal body"/>
    <property type="evidence" value="ECO:0007669"/>
    <property type="project" value="InterPro"/>
</dbReference>
<keyword evidence="12" id="KW-0282">Flagellum</keyword>
<dbReference type="AlphaFoldDB" id="B3PGA9"/>
<dbReference type="HOGENOM" id="CLU_099018_10_1_6"/>
<dbReference type="GO" id="GO:0006935">
    <property type="term" value="P:chemotaxis"/>
    <property type="evidence" value="ECO:0007669"/>
    <property type="project" value="UniProtKB-KW"/>
</dbReference>
<evidence type="ECO:0000256" key="11">
    <source>
        <dbReference type="SAM" id="SignalP"/>
    </source>
</evidence>
<organism evidence="12 13">
    <name type="scientific">Cellvibrio japonicus (strain Ueda107)</name>
    <name type="common">Pseudomonas fluorescens subsp. cellulosa</name>
    <dbReference type="NCBI Taxonomy" id="498211"/>
    <lineage>
        <taxon>Bacteria</taxon>
        <taxon>Pseudomonadati</taxon>
        <taxon>Pseudomonadota</taxon>
        <taxon>Gammaproteobacteria</taxon>
        <taxon>Cellvibrionales</taxon>
        <taxon>Cellvibrionaceae</taxon>
        <taxon>Cellvibrio</taxon>
    </lineage>
</organism>
<evidence type="ECO:0000256" key="9">
    <source>
        <dbReference type="ARBA" id="ARBA00023136"/>
    </source>
</evidence>
<evidence type="ECO:0000256" key="3">
    <source>
        <dbReference type="ARBA" id="ARBA00008281"/>
    </source>
</evidence>
<dbReference type="eggNOG" id="COG1580">
    <property type="taxonomic scope" value="Bacteria"/>
</dbReference>
<comment type="subcellular location">
    <subcellularLocation>
        <location evidence="10">Cell inner membrane</location>
    </subcellularLocation>
    <subcellularLocation>
        <location evidence="2">Cell membrane</location>
        <topology evidence="2">Single-pass membrane protein</topology>
    </subcellularLocation>
</comment>
<evidence type="ECO:0000256" key="2">
    <source>
        <dbReference type="ARBA" id="ARBA00004162"/>
    </source>
</evidence>
<comment type="similarity">
    <text evidence="3 10">Belongs to the FliL family.</text>
</comment>
<dbReference type="OrthoDB" id="7063251at2"/>
<keyword evidence="13" id="KW-1185">Reference proteome</keyword>
<comment type="function">
    <text evidence="1 10">Controls the rotational direction of flagella during chemotaxis.</text>
</comment>
<evidence type="ECO:0000313" key="12">
    <source>
        <dbReference type="EMBL" id="ACE84267.1"/>
    </source>
</evidence>
<dbReference type="InterPro" id="IPR005503">
    <property type="entry name" value="FliL"/>
</dbReference>
<keyword evidence="7 10" id="KW-0283">Flagellar rotation</keyword>
<dbReference type="PANTHER" id="PTHR35091">
    <property type="entry name" value="FLAGELLAR PROTEIN FLIL"/>
    <property type="match status" value="1"/>
</dbReference>
<dbReference type="Pfam" id="PF03748">
    <property type="entry name" value="FliL"/>
    <property type="match status" value="1"/>
</dbReference>
<evidence type="ECO:0000256" key="10">
    <source>
        <dbReference type="RuleBase" id="RU364125"/>
    </source>
</evidence>
<keyword evidence="8" id="KW-1133">Transmembrane helix</keyword>
<dbReference type="Proteomes" id="UP000001036">
    <property type="component" value="Chromosome"/>
</dbReference>
<keyword evidence="6" id="KW-0812">Transmembrane</keyword>
<evidence type="ECO:0000256" key="8">
    <source>
        <dbReference type="ARBA" id="ARBA00022989"/>
    </source>
</evidence>
<evidence type="ECO:0000256" key="4">
    <source>
        <dbReference type="ARBA" id="ARBA00022475"/>
    </source>
</evidence>
<gene>
    <name evidence="12" type="ordered locus">CJA_0165</name>
</gene>
<keyword evidence="12" id="KW-0966">Cell projection</keyword>
<evidence type="ECO:0000256" key="6">
    <source>
        <dbReference type="ARBA" id="ARBA00022692"/>
    </source>
</evidence>
<sequence length="155" mass="17028">MFMNLYVLRICMAIGLLLSSIMVPVWAAGGGDKIPEGINYIPVAPALIVNYGGPDSKTRYIKVELSIRAENAADTKTLMHHLPLIRDRLISIFSAQTEEALGSVEGKEKLRLEALAEINRVVHEIEYGADAATQHSIPANKPASDLLFNNFVVQR</sequence>
<keyword evidence="9 10" id="KW-0472">Membrane</keyword>
<accession>B3PGA9</accession>
<keyword evidence="5 10" id="KW-0145">Chemotaxis</keyword>
<keyword evidence="11" id="KW-0732">Signal</keyword>
<evidence type="ECO:0000256" key="1">
    <source>
        <dbReference type="ARBA" id="ARBA00002254"/>
    </source>
</evidence>
<evidence type="ECO:0000256" key="5">
    <source>
        <dbReference type="ARBA" id="ARBA00022500"/>
    </source>
</evidence>
<keyword evidence="4" id="KW-1003">Cell membrane</keyword>
<keyword evidence="10" id="KW-0997">Cell inner membrane</keyword>
<keyword evidence="12" id="KW-0969">Cilium</keyword>
<proteinExistence type="inferred from homology"/>
<dbReference type="GO" id="GO:0071978">
    <property type="term" value="P:bacterial-type flagellum-dependent swarming motility"/>
    <property type="evidence" value="ECO:0007669"/>
    <property type="project" value="TreeGrafter"/>
</dbReference>
<evidence type="ECO:0000313" key="13">
    <source>
        <dbReference type="Proteomes" id="UP000001036"/>
    </source>
</evidence>
<dbReference type="STRING" id="498211.CJA_0165"/>
<evidence type="ECO:0000256" key="7">
    <source>
        <dbReference type="ARBA" id="ARBA00022779"/>
    </source>
</evidence>
<feature type="chain" id="PRO_5002796574" description="Flagellar protein FliL" evidence="11">
    <location>
        <begin position="28"/>
        <end position="155"/>
    </location>
</feature>
<protein>
    <recommendedName>
        <fullName evidence="10">Flagellar protein FliL</fullName>
    </recommendedName>
</protein>
<dbReference type="PANTHER" id="PTHR35091:SF2">
    <property type="entry name" value="FLAGELLAR PROTEIN FLIL"/>
    <property type="match status" value="1"/>
</dbReference>
<dbReference type="KEGG" id="cja:CJA_0165"/>
<dbReference type="EMBL" id="CP000934">
    <property type="protein sequence ID" value="ACE84267.1"/>
    <property type="molecule type" value="Genomic_DNA"/>
</dbReference>
<name>B3PGA9_CELJU</name>
<feature type="signal peptide" evidence="11">
    <location>
        <begin position="1"/>
        <end position="27"/>
    </location>
</feature>
<reference evidence="12 13" key="1">
    <citation type="journal article" date="2008" name="J. Bacteriol.">
        <title>Insights into plant cell wall degradation from the genome sequence of the soil bacterium Cellvibrio japonicus.</title>
        <authorList>
            <person name="Deboy R.T."/>
            <person name="Mongodin E.F."/>
            <person name="Fouts D.E."/>
            <person name="Tailford L.E."/>
            <person name="Khouri H."/>
            <person name="Emerson J.B."/>
            <person name="Mohamoud Y."/>
            <person name="Watkins K."/>
            <person name="Henrissat B."/>
            <person name="Gilbert H.J."/>
            <person name="Nelson K.E."/>
        </authorList>
    </citation>
    <scope>NUCLEOTIDE SEQUENCE [LARGE SCALE GENOMIC DNA]</scope>
    <source>
        <strain evidence="12 13">Ueda107</strain>
    </source>
</reference>
<dbReference type="GO" id="GO:0005886">
    <property type="term" value="C:plasma membrane"/>
    <property type="evidence" value="ECO:0007669"/>
    <property type="project" value="UniProtKB-SubCell"/>
</dbReference>